<sequence length="103" mass="11564">MYVINQRSSRRHVHDRSRGRSAPRSGVKQVRSVLEDAGFDVIFEEFSHEDPVEGVLRLTDEYGADLLVVAGRKRSPTRESLFGSVSQQVMPDTDLPVLVRDPG</sequence>
<evidence type="ECO:0000313" key="3">
    <source>
        <dbReference type="EMBL" id="TKR28374.1"/>
    </source>
</evidence>
<dbReference type="Proteomes" id="UP000308037">
    <property type="component" value="Unassembled WGS sequence"/>
</dbReference>
<name>A0A4U5JGL1_9EURY</name>
<gene>
    <name evidence="3" type="ORF">DM868_00030</name>
</gene>
<feature type="domain" description="UspA" evidence="2">
    <location>
        <begin position="34"/>
        <end position="99"/>
    </location>
</feature>
<keyword evidence="4" id="KW-1185">Reference proteome</keyword>
<accession>A0A4U5JGL1</accession>
<dbReference type="CDD" id="cd00293">
    <property type="entry name" value="USP-like"/>
    <property type="match status" value="1"/>
</dbReference>
<evidence type="ECO:0000259" key="2">
    <source>
        <dbReference type="Pfam" id="PF00582"/>
    </source>
</evidence>
<reference evidence="3 4" key="1">
    <citation type="submission" date="2019-04" db="EMBL/GenBank/DDBJ databases">
        <title>Natronomonas sp. F20-122 a newhaloarchaeon isolated from a saline saltern of Isla Bacuta, Huelva, Spain.</title>
        <authorList>
            <person name="Duran-Viseras A."/>
            <person name="Sanchez-Porro C."/>
            <person name="Ventosa A."/>
        </authorList>
    </citation>
    <scope>NUCLEOTIDE SEQUENCE [LARGE SCALE GENOMIC DNA]</scope>
    <source>
        <strain evidence="3 4">F20-122</strain>
    </source>
</reference>
<proteinExistence type="predicted"/>
<dbReference type="Pfam" id="PF00582">
    <property type="entry name" value="Usp"/>
    <property type="match status" value="1"/>
</dbReference>
<protein>
    <submittedName>
        <fullName evidence="3">Universal stress protein</fullName>
    </submittedName>
</protein>
<dbReference type="InterPro" id="IPR014729">
    <property type="entry name" value="Rossmann-like_a/b/a_fold"/>
</dbReference>
<feature type="region of interest" description="Disordered" evidence="1">
    <location>
        <begin position="1"/>
        <end position="28"/>
    </location>
</feature>
<dbReference type="Gene3D" id="3.40.50.620">
    <property type="entry name" value="HUPs"/>
    <property type="match status" value="1"/>
</dbReference>
<dbReference type="SUPFAM" id="SSF52402">
    <property type="entry name" value="Adenine nucleotide alpha hydrolases-like"/>
    <property type="match status" value="1"/>
</dbReference>
<dbReference type="EMBL" id="QKNX01000001">
    <property type="protein sequence ID" value="TKR28374.1"/>
    <property type="molecule type" value="Genomic_DNA"/>
</dbReference>
<organism evidence="3 4">
    <name type="scientific">Natronomonas salsuginis</name>
    <dbReference type="NCBI Taxonomy" id="2217661"/>
    <lineage>
        <taxon>Archaea</taxon>
        <taxon>Methanobacteriati</taxon>
        <taxon>Methanobacteriota</taxon>
        <taxon>Stenosarchaea group</taxon>
        <taxon>Halobacteria</taxon>
        <taxon>Halobacteriales</taxon>
        <taxon>Natronomonadaceae</taxon>
        <taxon>Natronomonas</taxon>
    </lineage>
</organism>
<dbReference type="InterPro" id="IPR006016">
    <property type="entry name" value="UspA"/>
</dbReference>
<evidence type="ECO:0000313" key="4">
    <source>
        <dbReference type="Proteomes" id="UP000308037"/>
    </source>
</evidence>
<feature type="compositionally biased region" description="Basic residues" evidence="1">
    <location>
        <begin position="8"/>
        <end position="21"/>
    </location>
</feature>
<comment type="caution">
    <text evidence="3">The sequence shown here is derived from an EMBL/GenBank/DDBJ whole genome shotgun (WGS) entry which is preliminary data.</text>
</comment>
<dbReference type="AlphaFoldDB" id="A0A4U5JGL1"/>
<evidence type="ECO:0000256" key="1">
    <source>
        <dbReference type="SAM" id="MobiDB-lite"/>
    </source>
</evidence>